<dbReference type="Gene3D" id="4.10.240.10">
    <property type="entry name" value="Zn(2)-C6 fungal-type DNA-binding domain"/>
    <property type="match status" value="1"/>
</dbReference>
<keyword evidence="3" id="KW-0238">DNA-binding</keyword>
<name>A0A077WXB0_9FUNG</name>
<organism evidence="7">
    <name type="scientific">Lichtheimia ramosa</name>
    <dbReference type="NCBI Taxonomy" id="688394"/>
    <lineage>
        <taxon>Eukaryota</taxon>
        <taxon>Fungi</taxon>
        <taxon>Fungi incertae sedis</taxon>
        <taxon>Mucoromycota</taxon>
        <taxon>Mucoromycotina</taxon>
        <taxon>Mucoromycetes</taxon>
        <taxon>Mucorales</taxon>
        <taxon>Lichtheimiaceae</taxon>
        <taxon>Lichtheimia</taxon>
    </lineage>
</organism>
<dbReference type="EMBL" id="LK023357">
    <property type="protein sequence ID" value="CDS11890.1"/>
    <property type="molecule type" value="Genomic_DNA"/>
</dbReference>
<feature type="compositionally biased region" description="Low complexity" evidence="5">
    <location>
        <begin position="174"/>
        <end position="195"/>
    </location>
</feature>
<proteinExistence type="predicted"/>
<dbReference type="PANTHER" id="PTHR46910:SF3">
    <property type="entry name" value="HALOTOLERANCE PROTEIN 9-RELATED"/>
    <property type="match status" value="1"/>
</dbReference>
<protein>
    <recommendedName>
        <fullName evidence="6">Zn(2)-C6 fungal-type domain-containing protein</fullName>
    </recommendedName>
</protein>
<dbReference type="Pfam" id="PF00172">
    <property type="entry name" value="Zn_clus"/>
    <property type="match status" value="1"/>
</dbReference>
<dbReference type="GO" id="GO:0003677">
    <property type="term" value="F:DNA binding"/>
    <property type="evidence" value="ECO:0007669"/>
    <property type="project" value="UniProtKB-KW"/>
</dbReference>
<keyword evidence="2" id="KW-0479">Metal-binding</keyword>
<feature type="region of interest" description="Disordered" evidence="5">
    <location>
        <begin position="140"/>
        <end position="278"/>
    </location>
</feature>
<evidence type="ECO:0000256" key="3">
    <source>
        <dbReference type="ARBA" id="ARBA00023125"/>
    </source>
</evidence>
<feature type="domain" description="Zn(2)-C6 fungal-type" evidence="6">
    <location>
        <begin position="30"/>
        <end position="60"/>
    </location>
</feature>
<dbReference type="GO" id="GO:0005634">
    <property type="term" value="C:nucleus"/>
    <property type="evidence" value="ECO:0007669"/>
    <property type="project" value="UniProtKB-SubCell"/>
</dbReference>
<evidence type="ECO:0000259" key="6">
    <source>
        <dbReference type="PROSITE" id="PS50048"/>
    </source>
</evidence>
<dbReference type="OrthoDB" id="39175at2759"/>
<feature type="region of interest" description="Disordered" evidence="5">
    <location>
        <begin position="1"/>
        <end position="27"/>
    </location>
</feature>
<dbReference type="InterPro" id="IPR050987">
    <property type="entry name" value="AtrR-like"/>
</dbReference>
<dbReference type="GO" id="GO:0008270">
    <property type="term" value="F:zinc ion binding"/>
    <property type="evidence" value="ECO:0007669"/>
    <property type="project" value="InterPro"/>
</dbReference>
<dbReference type="SUPFAM" id="SSF57701">
    <property type="entry name" value="Zn2/Cys6 DNA-binding domain"/>
    <property type="match status" value="1"/>
</dbReference>
<evidence type="ECO:0000256" key="2">
    <source>
        <dbReference type="ARBA" id="ARBA00022723"/>
    </source>
</evidence>
<evidence type="ECO:0000256" key="4">
    <source>
        <dbReference type="ARBA" id="ARBA00023242"/>
    </source>
</evidence>
<reference evidence="7" key="1">
    <citation type="journal article" date="2014" name="Genome Announc.">
        <title>De novo whole-genome sequence and genome annotation of Lichtheimia ramosa.</title>
        <authorList>
            <person name="Linde J."/>
            <person name="Schwartze V."/>
            <person name="Binder U."/>
            <person name="Lass-Florl C."/>
            <person name="Voigt K."/>
            <person name="Horn F."/>
        </authorList>
    </citation>
    <scope>NUCLEOTIDE SEQUENCE</scope>
    <source>
        <strain evidence="7">JMRC FSU:6197</strain>
    </source>
</reference>
<feature type="compositionally biased region" description="Basic and acidic residues" evidence="5">
    <location>
        <begin position="1"/>
        <end position="13"/>
    </location>
</feature>
<feature type="compositionally biased region" description="Polar residues" evidence="5">
    <location>
        <begin position="18"/>
        <end position="27"/>
    </location>
</feature>
<dbReference type="GO" id="GO:0000981">
    <property type="term" value="F:DNA-binding transcription factor activity, RNA polymerase II-specific"/>
    <property type="evidence" value="ECO:0007669"/>
    <property type="project" value="InterPro"/>
</dbReference>
<evidence type="ECO:0000256" key="1">
    <source>
        <dbReference type="ARBA" id="ARBA00004123"/>
    </source>
</evidence>
<dbReference type="InterPro" id="IPR001138">
    <property type="entry name" value="Zn2Cys6_DnaBD"/>
</dbReference>
<evidence type="ECO:0000313" key="7">
    <source>
        <dbReference type="EMBL" id="CDS11890.1"/>
    </source>
</evidence>
<evidence type="ECO:0000256" key="5">
    <source>
        <dbReference type="SAM" id="MobiDB-lite"/>
    </source>
</evidence>
<feature type="region of interest" description="Disordered" evidence="5">
    <location>
        <begin position="299"/>
        <end position="321"/>
    </location>
</feature>
<gene>
    <name evidence="7" type="ORF">LRAMOSA04086</name>
</gene>
<sequence>MNKQRQDSTHLEPVKVGGSQQSKRPRTSTACVRCHLKKVRCDGRRPNCDRCAANEKMCAYPTRRRSRNTQPTDVDPFIDDLSQLETRIRAIESEQEALWDLMQRYDTSDDLVPRMVMIDQEVQTSRASLARQRLLREQHIARSKQSASDKAKQQQQHHQQQQSRRKSIKEESIQQHQQSTTAAAAAAAAAVAMPQQHPPPPPPACAVQSPWDEMFPTLAWPPTTQPGASPQPKEWFDQIPPPPNQASQRLQPPTMYASSSTSTASSGSPPFHPPNDMMMDSYELMNFVMDEESLMTHPHDTTTNTTPTAAATAPWLGHPRL</sequence>
<feature type="compositionally biased region" description="Low complexity" evidence="5">
    <location>
        <begin position="257"/>
        <end position="268"/>
    </location>
</feature>
<dbReference type="SMART" id="SM00066">
    <property type="entry name" value="GAL4"/>
    <property type="match status" value="1"/>
</dbReference>
<dbReference type="PROSITE" id="PS50048">
    <property type="entry name" value="ZN2_CY6_FUNGAL_2"/>
    <property type="match status" value="1"/>
</dbReference>
<feature type="compositionally biased region" description="Low complexity" evidence="5">
    <location>
        <begin position="153"/>
        <end position="162"/>
    </location>
</feature>
<dbReference type="PANTHER" id="PTHR46910">
    <property type="entry name" value="TRANSCRIPTION FACTOR PDR1"/>
    <property type="match status" value="1"/>
</dbReference>
<dbReference type="PROSITE" id="PS00463">
    <property type="entry name" value="ZN2_CY6_FUNGAL_1"/>
    <property type="match status" value="1"/>
</dbReference>
<comment type="subcellular location">
    <subcellularLocation>
        <location evidence="1">Nucleus</location>
    </subcellularLocation>
</comment>
<dbReference type="InterPro" id="IPR036864">
    <property type="entry name" value="Zn2-C6_fun-type_DNA-bd_sf"/>
</dbReference>
<dbReference type="AlphaFoldDB" id="A0A077WXB0"/>
<dbReference type="CDD" id="cd00067">
    <property type="entry name" value="GAL4"/>
    <property type="match status" value="1"/>
</dbReference>
<feature type="compositionally biased region" description="Low complexity" evidence="5">
    <location>
        <begin position="301"/>
        <end position="314"/>
    </location>
</feature>
<accession>A0A077WXB0</accession>
<keyword evidence="4" id="KW-0539">Nucleus</keyword>